<organism evidence="1 2">
    <name type="scientific">Streptomyces chattanoogensis</name>
    <dbReference type="NCBI Taxonomy" id="66876"/>
    <lineage>
        <taxon>Bacteria</taxon>
        <taxon>Bacillati</taxon>
        <taxon>Actinomycetota</taxon>
        <taxon>Actinomycetes</taxon>
        <taxon>Kitasatosporales</taxon>
        <taxon>Streptomycetaceae</taxon>
        <taxon>Streptomyces</taxon>
    </lineage>
</organism>
<reference evidence="2" key="1">
    <citation type="submission" date="2015-07" db="EMBL/GenBank/DDBJ databases">
        <authorList>
            <person name="Ju K.-S."/>
            <person name="Doroghazi J.R."/>
            <person name="Metcalf W.W."/>
        </authorList>
    </citation>
    <scope>NUCLEOTIDE SEQUENCE [LARGE SCALE GENOMIC DNA]</scope>
    <source>
        <strain evidence="2">NRRL ISP-5002</strain>
    </source>
</reference>
<evidence type="ECO:0000313" key="2">
    <source>
        <dbReference type="Proteomes" id="UP000037982"/>
    </source>
</evidence>
<sequence>MSMISFPLTGQWLDHVQEFADTPWCCDAFDEVFVRHGWAAPREDGGPAVGWMGPWPLGDPADEAWHLVLGAYPGCADTDDPGVACDEPRCHEESFLALPLAYFAEGESWGALPARVVLDEDAREEDFTAFYDEAARLLRTRLGDPLPRARLLLLDPDADRQITWERGKSLVTLFLGENLFHYSVEDWIGIEVRPRHWSTGSPASSYSSS</sequence>
<comment type="caution">
    <text evidence="1">The sequence shown here is derived from an EMBL/GenBank/DDBJ whole genome shotgun (WGS) entry which is preliminary data.</text>
</comment>
<proteinExistence type="predicted"/>
<dbReference type="EMBL" id="LGKG01000154">
    <property type="protein sequence ID" value="KPC60874.1"/>
    <property type="molecule type" value="Genomic_DNA"/>
</dbReference>
<protein>
    <submittedName>
        <fullName evidence="1">Uncharacterized protein</fullName>
    </submittedName>
</protein>
<keyword evidence="2" id="KW-1185">Reference proteome</keyword>
<name>A0A0N1JWH2_9ACTN</name>
<evidence type="ECO:0000313" key="1">
    <source>
        <dbReference type="EMBL" id="KPC60874.1"/>
    </source>
</evidence>
<dbReference type="AlphaFoldDB" id="A0A0N1JWH2"/>
<accession>A0A0N1JWH2</accession>
<dbReference type="PATRIC" id="fig|66876.3.peg.5983"/>
<dbReference type="RefSeq" id="WP_053926240.1">
    <property type="nucleotide sequence ID" value="NZ_LGKG01000154.1"/>
</dbReference>
<gene>
    <name evidence="1" type="ORF">ADL29_27355</name>
</gene>
<dbReference type="Proteomes" id="UP000037982">
    <property type="component" value="Unassembled WGS sequence"/>
</dbReference>